<dbReference type="SMART" id="SM00256">
    <property type="entry name" value="FBOX"/>
    <property type="match status" value="1"/>
</dbReference>
<reference evidence="2 3" key="1">
    <citation type="journal article" date="2015" name="Genome Biol. Evol.">
        <title>Comparative Genomics of a Bacterivorous Green Alga Reveals Evolutionary Causalities and Consequences of Phago-Mixotrophic Mode of Nutrition.</title>
        <authorList>
            <person name="Burns J.A."/>
            <person name="Paasch A."/>
            <person name="Narechania A."/>
            <person name="Kim E."/>
        </authorList>
    </citation>
    <scope>NUCLEOTIDE SEQUENCE [LARGE SCALE GENOMIC DNA]</scope>
    <source>
        <strain evidence="2 3">PLY_AMNH</strain>
    </source>
</reference>
<evidence type="ECO:0000313" key="2">
    <source>
        <dbReference type="EMBL" id="KAK3245443.1"/>
    </source>
</evidence>
<keyword evidence="3" id="KW-1185">Reference proteome</keyword>
<dbReference type="AlphaFoldDB" id="A0AAE0BZ45"/>
<feature type="domain" description="F-box" evidence="1">
    <location>
        <begin position="21"/>
        <end position="75"/>
    </location>
</feature>
<name>A0AAE0BZ45_9CHLO</name>
<dbReference type="PROSITE" id="PS50181">
    <property type="entry name" value="FBOX"/>
    <property type="match status" value="1"/>
</dbReference>
<proteinExistence type="predicted"/>
<evidence type="ECO:0000259" key="1">
    <source>
        <dbReference type="PROSITE" id="PS50181"/>
    </source>
</evidence>
<dbReference type="InterPro" id="IPR001810">
    <property type="entry name" value="F-box_dom"/>
</dbReference>
<organism evidence="2 3">
    <name type="scientific">Cymbomonas tetramitiformis</name>
    <dbReference type="NCBI Taxonomy" id="36881"/>
    <lineage>
        <taxon>Eukaryota</taxon>
        <taxon>Viridiplantae</taxon>
        <taxon>Chlorophyta</taxon>
        <taxon>Pyramimonadophyceae</taxon>
        <taxon>Pyramimonadales</taxon>
        <taxon>Pyramimonadaceae</taxon>
        <taxon>Cymbomonas</taxon>
    </lineage>
</organism>
<comment type="caution">
    <text evidence="2">The sequence shown here is derived from an EMBL/GenBank/DDBJ whole genome shotgun (WGS) entry which is preliminary data.</text>
</comment>
<accession>A0AAE0BZ45</accession>
<protein>
    <recommendedName>
        <fullName evidence="1">F-box domain-containing protein</fullName>
    </recommendedName>
</protein>
<gene>
    <name evidence="2" type="ORF">CYMTET_44985</name>
</gene>
<dbReference type="EMBL" id="LGRX02030631">
    <property type="protein sequence ID" value="KAK3245443.1"/>
    <property type="molecule type" value="Genomic_DNA"/>
</dbReference>
<dbReference type="SUPFAM" id="SSF81383">
    <property type="entry name" value="F-box domain"/>
    <property type="match status" value="1"/>
</dbReference>
<evidence type="ECO:0000313" key="3">
    <source>
        <dbReference type="Proteomes" id="UP001190700"/>
    </source>
</evidence>
<dbReference type="Pfam" id="PF00646">
    <property type="entry name" value="F-box"/>
    <property type="match status" value="1"/>
</dbReference>
<dbReference type="Gene3D" id="1.20.1280.50">
    <property type="match status" value="1"/>
</dbReference>
<dbReference type="Proteomes" id="UP001190700">
    <property type="component" value="Unassembled WGS sequence"/>
</dbReference>
<dbReference type="InterPro" id="IPR036047">
    <property type="entry name" value="F-box-like_dom_sf"/>
</dbReference>
<sequence>MQSWEHKDGAVSTMTAPGEMSLTFHHLPAEVQIKCLAGLSTWDVLQCSQVSASWRALVKAPHAGRLLSNISFEDLPARRRVSLKVVQRLLIQVV</sequence>